<organism evidence="7 8">
    <name type="scientific">Caenorhabditis auriculariae</name>
    <dbReference type="NCBI Taxonomy" id="2777116"/>
    <lineage>
        <taxon>Eukaryota</taxon>
        <taxon>Metazoa</taxon>
        <taxon>Ecdysozoa</taxon>
        <taxon>Nematoda</taxon>
        <taxon>Chromadorea</taxon>
        <taxon>Rhabditida</taxon>
        <taxon>Rhabditina</taxon>
        <taxon>Rhabditomorpha</taxon>
        <taxon>Rhabditoidea</taxon>
        <taxon>Rhabditidae</taxon>
        <taxon>Peloderinae</taxon>
        <taxon>Caenorhabditis</taxon>
    </lineage>
</organism>
<dbReference type="GO" id="GO:0016020">
    <property type="term" value="C:membrane"/>
    <property type="evidence" value="ECO:0007669"/>
    <property type="project" value="UniProtKB-SubCell"/>
</dbReference>
<feature type="transmembrane region" description="Helical" evidence="6">
    <location>
        <begin position="192"/>
        <end position="213"/>
    </location>
</feature>
<evidence type="ECO:0000256" key="2">
    <source>
        <dbReference type="ARBA" id="ARBA00009166"/>
    </source>
</evidence>
<protein>
    <recommendedName>
        <fullName evidence="9">G protein-coupled receptor</fullName>
    </recommendedName>
</protein>
<accession>A0A8S1HB35</accession>
<dbReference type="OrthoDB" id="5785156at2759"/>
<dbReference type="Pfam" id="PF10317">
    <property type="entry name" value="7TM_GPCR_Srd"/>
    <property type="match status" value="1"/>
</dbReference>
<comment type="similarity">
    <text evidence="2">Belongs to the nematode receptor-like protein srd family.</text>
</comment>
<dbReference type="EMBL" id="CAJGYM010000027">
    <property type="protein sequence ID" value="CAD6192395.1"/>
    <property type="molecule type" value="Genomic_DNA"/>
</dbReference>
<dbReference type="InterPro" id="IPR019421">
    <property type="entry name" value="7TM_GPCR_serpentine_rcpt_Srd"/>
</dbReference>
<name>A0A8S1HB35_9PELO</name>
<keyword evidence="8" id="KW-1185">Reference proteome</keyword>
<dbReference type="InterPro" id="IPR050920">
    <property type="entry name" value="Nematode_rcpt-like_delta"/>
</dbReference>
<feature type="transmembrane region" description="Helical" evidence="6">
    <location>
        <begin position="131"/>
        <end position="151"/>
    </location>
</feature>
<keyword evidence="3 6" id="KW-0812">Transmembrane</keyword>
<gene>
    <name evidence="7" type="ORF">CAUJ_LOCUS8314</name>
</gene>
<evidence type="ECO:0000256" key="4">
    <source>
        <dbReference type="ARBA" id="ARBA00022989"/>
    </source>
</evidence>
<comment type="caution">
    <text evidence="7">The sequence shown here is derived from an EMBL/GenBank/DDBJ whole genome shotgun (WGS) entry which is preliminary data.</text>
</comment>
<evidence type="ECO:0000256" key="3">
    <source>
        <dbReference type="ARBA" id="ARBA00022692"/>
    </source>
</evidence>
<dbReference type="AlphaFoldDB" id="A0A8S1HB35"/>
<keyword evidence="4 6" id="KW-1133">Transmembrane helix</keyword>
<evidence type="ECO:0000313" key="8">
    <source>
        <dbReference type="Proteomes" id="UP000835052"/>
    </source>
</evidence>
<dbReference type="Proteomes" id="UP000835052">
    <property type="component" value="Unassembled WGS sequence"/>
</dbReference>
<dbReference type="PANTHER" id="PTHR22945">
    <property type="entry name" value="SERPENTINE RECEPTOR, CLASS D DELTA"/>
    <property type="match status" value="1"/>
</dbReference>
<keyword evidence="5 6" id="KW-0472">Membrane</keyword>
<evidence type="ECO:0000256" key="1">
    <source>
        <dbReference type="ARBA" id="ARBA00004141"/>
    </source>
</evidence>
<evidence type="ECO:0000256" key="5">
    <source>
        <dbReference type="ARBA" id="ARBA00023136"/>
    </source>
</evidence>
<evidence type="ECO:0000313" key="7">
    <source>
        <dbReference type="EMBL" id="CAD6192395.1"/>
    </source>
</evidence>
<proteinExistence type="inferred from homology"/>
<evidence type="ECO:0000256" key="6">
    <source>
        <dbReference type="SAM" id="Phobius"/>
    </source>
</evidence>
<sequence length="270" mass="29517">MVFPWSARTTRPPCVPVSGDGHPMTSMTADVLLEMVCPSGRWSSTGAPRVSGNPRCYSCAPTLVCTSDDVSCLSMFAAAGLLFNIPALGYLVCASLILVPLLVAAAEASFSIAHTVYYKYRNALDFSKKQSFFSILGQTSITVLPLIALMITMTIGSSDIPAIRAETQSEHPEYLITEDTVLAGYSNMRDPVSVIALTIIGLVAYGTFLFTFICRKKIEKSFQEKSEHLSEHTKEHARTFIRTLTIQSLVPAIVNIPTITLFIYKQYTAP</sequence>
<reference evidence="7" key="1">
    <citation type="submission" date="2020-10" db="EMBL/GenBank/DDBJ databases">
        <authorList>
            <person name="Kikuchi T."/>
        </authorList>
    </citation>
    <scope>NUCLEOTIDE SEQUENCE</scope>
    <source>
        <strain evidence="7">NKZ352</strain>
    </source>
</reference>
<evidence type="ECO:0008006" key="9">
    <source>
        <dbReference type="Google" id="ProtNLM"/>
    </source>
</evidence>
<comment type="subcellular location">
    <subcellularLocation>
        <location evidence="1">Membrane</location>
        <topology evidence="1">Multi-pass membrane protein</topology>
    </subcellularLocation>
</comment>
<feature type="transmembrane region" description="Helical" evidence="6">
    <location>
        <begin position="244"/>
        <end position="264"/>
    </location>
</feature>
<dbReference type="PANTHER" id="PTHR22945:SF33">
    <property type="entry name" value="SERPENTINE RECEPTOR CLASS DELTA-51"/>
    <property type="match status" value="1"/>
</dbReference>
<feature type="transmembrane region" description="Helical" evidence="6">
    <location>
        <begin position="87"/>
        <end position="110"/>
    </location>
</feature>